<dbReference type="PANTHER" id="PTHR43479:SF7">
    <property type="entry name" value="TETR-FAMILY TRANSCRIPTIONAL REGULATOR"/>
    <property type="match status" value="1"/>
</dbReference>
<dbReference type="InterPro" id="IPR009057">
    <property type="entry name" value="Homeodomain-like_sf"/>
</dbReference>
<keyword evidence="5" id="KW-1185">Reference proteome</keyword>
<dbReference type="Proteomes" id="UP000830167">
    <property type="component" value="Chromosome"/>
</dbReference>
<dbReference type="PROSITE" id="PS50977">
    <property type="entry name" value="HTH_TETR_2"/>
    <property type="match status" value="1"/>
</dbReference>
<dbReference type="EMBL" id="CP089291">
    <property type="protein sequence ID" value="UOF89553.1"/>
    <property type="molecule type" value="Genomic_DNA"/>
</dbReference>
<evidence type="ECO:0000256" key="2">
    <source>
        <dbReference type="PROSITE-ProRule" id="PRU00335"/>
    </source>
</evidence>
<dbReference type="SUPFAM" id="SSF46689">
    <property type="entry name" value="Homeodomain-like"/>
    <property type="match status" value="1"/>
</dbReference>
<feature type="domain" description="HTH tetR-type" evidence="3">
    <location>
        <begin position="9"/>
        <end position="69"/>
    </location>
</feature>
<reference evidence="4" key="1">
    <citation type="submission" date="2021-12" db="EMBL/GenBank/DDBJ databases">
        <title>Alicyclobacillaceae gen. nov., sp. nov., isolated from chalcocite enrichment system.</title>
        <authorList>
            <person name="Jiang Z."/>
        </authorList>
    </citation>
    <scope>NUCLEOTIDE SEQUENCE</scope>
    <source>
        <strain evidence="4">MYW30-H2</strain>
    </source>
</reference>
<name>A0ABY4CK59_9BACL</name>
<keyword evidence="1 2" id="KW-0238">DNA-binding</keyword>
<gene>
    <name evidence="4" type="ORF">LSG31_16920</name>
</gene>
<feature type="DNA-binding region" description="H-T-H motif" evidence="2">
    <location>
        <begin position="32"/>
        <end position="51"/>
    </location>
</feature>
<evidence type="ECO:0000256" key="1">
    <source>
        <dbReference type="ARBA" id="ARBA00023125"/>
    </source>
</evidence>
<organism evidence="4 5">
    <name type="scientific">Fodinisporobacter ferrooxydans</name>
    <dbReference type="NCBI Taxonomy" id="2901836"/>
    <lineage>
        <taxon>Bacteria</taxon>
        <taxon>Bacillati</taxon>
        <taxon>Bacillota</taxon>
        <taxon>Bacilli</taxon>
        <taxon>Bacillales</taxon>
        <taxon>Alicyclobacillaceae</taxon>
        <taxon>Fodinisporobacter</taxon>
    </lineage>
</organism>
<dbReference type="InterPro" id="IPR039532">
    <property type="entry name" value="TetR_C_Firmicutes"/>
</dbReference>
<accession>A0ABY4CK59</accession>
<dbReference type="RefSeq" id="WP_347436243.1">
    <property type="nucleotide sequence ID" value="NZ_CP089291.1"/>
</dbReference>
<dbReference type="Pfam" id="PF00440">
    <property type="entry name" value="TetR_N"/>
    <property type="match status" value="1"/>
</dbReference>
<proteinExistence type="predicted"/>
<sequence length="182" mass="21362">MPRVDRRILKSQEAIKKALIELMSEKNFDDITIQEISDRANVNRATIYLHYMDKFDLLDKIIEEHMNKLQELCQSASEMTFKEGNYVWFEYFESNYLFFSTMLTTKSATYFRSRFLELVVQEYKVEVDVTKGNNQGLSEDVILQFFGAAVVGSVEWWIKNGMPFPPRVMAEQTGILLDRNLE</sequence>
<dbReference type="PANTHER" id="PTHR43479">
    <property type="entry name" value="ACREF/ENVCD OPERON REPRESSOR-RELATED"/>
    <property type="match status" value="1"/>
</dbReference>
<evidence type="ECO:0000259" key="3">
    <source>
        <dbReference type="PROSITE" id="PS50977"/>
    </source>
</evidence>
<evidence type="ECO:0000313" key="5">
    <source>
        <dbReference type="Proteomes" id="UP000830167"/>
    </source>
</evidence>
<dbReference type="InterPro" id="IPR050624">
    <property type="entry name" value="HTH-type_Tx_Regulator"/>
</dbReference>
<dbReference type="InterPro" id="IPR001647">
    <property type="entry name" value="HTH_TetR"/>
</dbReference>
<dbReference type="Pfam" id="PF14278">
    <property type="entry name" value="TetR_C_8"/>
    <property type="match status" value="1"/>
</dbReference>
<protein>
    <submittedName>
        <fullName evidence="4">TetR/AcrR family transcriptional regulator</fullName>
    </submittedName>
</protein>
<evidence type="ECO:0000313" key="4">
    <source>
        <dbReference type="EMBL" id="UOF89553.1"/>
    </source>
</evidence>
<dbReference type="Gene3D" id="1.10.357.10">
    <property type="entry name" value="Tetracycline Repressor, domain 2"/>
    <property type="match status" value="1"/>
</dbReference>